<evidence type="ECO:0000256" key="5">
    <source>
        <dbReference type="ARBA" id="ARBA00022840"/>
    </source>
</evidence>
<dbReference type="GO" id="GO:0005524">
    <property type="term" value="F:ATP binding"/>
    <property type="evidence" value="ECO:0007669"/>
    <property type="project" value="UniProtKB-KW"/>
</dbReference>
<evidence type="ECO:0000313" key="10">
    <source>
        <dbReference type="Proteomes" id="UP000295684"/>
    </source>
</evidence>
<dbReference type="Proteomes" id="UP000295684">
    <property type="component" value="Unassembled WGS sequence"/>
</dbReference>
<dbReference type="CDD" id="cd18808">
    <property type="entry name" value="SF1_C_Upf1"/>
    <property type="match status" value="1"/>
</dbReference>
<comment type="caution">
    <text evidence="9">The sequence shown here is derived from an EMBL/GenBank/DDBJ whole genome shotgun (WGS) entry which is preliminary data.</text>
</comment>
<dbReference type="SMART" id="SM00487">
    <property type="entry name" value="DEXDc"/>
    <property type="match status" value="1"/>
</dbReference>
<dbReference type="SUPFAM" id="SSF52540">
    <property type="entry name" value="P-loop containing nucleoside triphosphate hydrolases"/>
    <property type="match status" value="1"/>
</dbReference>
<dbReference type="EMBL" id="BMJO01000006">
    <property type="protein sequence ID" value="GGE64712.1"/>
    <property type="molecule type" value="Genomic_DNA"/>
</dbReference>
<dbReference type="GO" id="GO:0043139">
    <property type="term" value="F:5'-3' DNA helicase activity"/>
    <property type="evidence" value="ECO:0007669"/>
    <property type="project" value="TreeGrafter"/>
</dbReference>
<dbReference type="RefSeq" id="WP_132534319.1">
    <property type="nucleotide sequence ID" value="NZ_BMJO01000006.1"/>
</dbReference>
<dbReference type="InterPro" id="IPR041677">
    <property type="entry name" value="DNA2/NAM7_AAA_11"/>
</dbReference>
<dbReference type="Proteomes" id="UP000622648">
    <property type="component" value="Unassembled WGS sequence"/>
</dbReference>
<dbReference type="PANTHER" id="PTHR43788">
    <property type="entry name" value="DNA2/NAM7 HELICASE FAMILY MEMBER"/>
    <property type="match status" value="1"/>
</dbReference>
<reference evidence="8" key="1">
    <citation type="journal article" date="2014" name="Int. J. Syst. Evol. Microbiol.">
        <title>Complete genome of a new Firmicutes species belonging to the dominant human colonic microbiota ('Ruminococcus bicirculans') reveals two chromosomes and a selective capacity to utilize plant glucans.</title>
        <authorList>
            <consortium name="NISC Comparative Sequencing Program"/>
            <person name="Wegmann U."/>
            <person name="Louis P."/>
            <person name="Goesmann A."/>
            <person name="Henrissat B."/>
            <person name="Duncan S.H."/>
            <person name="Flint H.J."/>
        </authorList>
    </citation>
    <scope>NUCLEOTIDE SEQUENCE</scope>
    <source>
        <strain evidence="8">CGMCC 1.15644</strain>
    </source>
</reference>
<name>A0A4R2HBB2_9SPHI</name>
<dbReference type="Gene3D" id="3.40.50.300">
    <property type="entry name" value="P-loop containing nucleotide triphosphate hydrolases"/>
    <property type="match status" value="2"/>
</dbReference>
<dbReference type="InterPro" id="IPR014001">
    <property type="entry name" value="Helicase_ATP-bd"/>
</dbReference>
<gene>
    <name evidence="9" type="ORF">EV200_10697</name>
    <name evidence="8" type="ORF">GCM10011413_33950</name>
</gene>
<accession>A0A4R2HBB2</accession>
<evidence type="ECO:0000256" key="2">
    <source>
        <dbReference type="ARBA" id="ARBA00022741"/>
    </source>
</evidence>
<dbReference type="SMART" id="SM00382">
    <property type="entry name" value="AAA"/>
    <property type="match status" value="1"/>
</dbReference>
<comment type="similarity">
    <text evidence="1">Belongs to the DNA2/NAM7 helicase family.</text>
</comment>
<dbReference type="EMBL" id="SLWO01000006">
    <property type="protein sequence ID" value="TCO22457.1"/>
    <property type="molecule type" value="Genomic_DNA"/>
</dbReference>
<keyword evidence="11" id="KW-1185">Reference proteome</keyword>
<dbReference type="GO" id="GO:0005694">
    <property type="term" value="C:chromosome"/>
    <property type="evidence" value="ECO:0007669"/>
    <property type="project" value="UniProtKB-ARBA"/>
</dbReference>
<proteinExistence type="inferred from homology"/>
<evidence type="ECO:0000256" key="4">
    <source>
        <dbReference type="ARBA" id="ARBA00022806"/>
    </source>
</evidence>
<protein>
    <submittedName>
        <fullName evidence="8 9">Helicase</fullName>
    </submittedName>
</protein>
<dbReference type="GO" id="GO:0016787">
    <property type="term" value="F:hydrolase activity"/>
    <property type="evidence" value="ECO:0007669"/>
    <property type="project" value="UniProtKB-KW"/>
</dbReference>
<dbReference type="InterPro" id="IPR050534">
    <property type="entry name" value="Coronavir_polyprotein_1ab"/>
</dbReference>
<dbReference type="InterPro" id="IPR041679">
    <property type="entry name" value="DNA2/NAM7-like_C"/>
</dbReference>
<dbReference type="InterPro" id="IPR027417">
    <property type="entry name" value="P-loop_NTPase"/>
</dbReference>
<evidence type="ECO:0000256" key="3">
    <source>
        <dbReference type="ARBA" id="ARBA00022801"/>
    </source>
</evidence>
<dbReference type="PANTHER" id="PTHR43788:SF8">
    <property type="entry name" value="DNA-BINDING PROTEIN SMUBP-2"/>
    <property type="match status" value="1"/>
</dbReference>
<organism evidence="9 10">
    <name type="scientific">Pedobacter psychrotolerans</name>
    <dbReference type="NCBI Taxonomy" id="1843235"/>
    <lineage>
        <taxon>Bacteria</taxon>
        <taxon>Pseudomonadati</taxon>
        <taxon>Bacteroidota</taxon>
        <taxon>Sphingobacteriia</taxon>
        <taxon>Sphingobacteriales</taxon>
        <taxon>Sphingobacteriaceae</taxon>
        <taxon>Pedobacter</taxon>
    </lineage>
</organism>
<evidence type="ECO:0000259" key="7">
    <source>
        <dbReference type="SMART" id="SM00487"/>
    </source>
</evidence>
<evidence type="ECO:0000256" key="1">
    <source>
        <dbReference type="ARBA" id="ARBA00007913"/>
    </source>
</evidence>
<dbReference type="InterPro" id="IPR003593">
    <property type="entry name" value="AAA+_ATPase"/>
</dbReference>
<dbReference type="Pfam" id="PF13087">
    <property type="entry name" value="AAA_12"/>
    <property type="match status" value="1"/>
</dbReference>
<dbReference type="AlphaFoldDB" id="A0A4R2HBB2"/>
<keyword evidence="4 9" id="KW-0347">Helicase</keyword>
<feature type="domain" description="AAA+ ATPase" evidence="6">
    <location>
        <begin position="195"/>
        <end position="424"/>
    </location>
</feature>
<dbReference type="FunFam" id="3.40.50.300:FF:000326">
    <property type="entry name" value="P-loop containing nucleoside triphosphate hydrolase"/>
    <property type="match status" value="1"/>
</dbReference>
<dbReference type="InterPro" id="IPR047187">
    <property type="entry name" value="SF1_C_Upf1"/>
</dbReference>
<keyword evidence="5" id="KW-0067">ATP-binding</keyword>
<keyword evidence="3" id="KW-0378">Hydrolase</keyword>
<sequence length="637" mass="71991">MSKEYFKNLQDLLHIEREEDLQSYLKLTQNTSAADRRALGLTWYPIAIRNTEMGKGDYLTVELERTTHQDLSHQFRFGSSVVLFSNHDPKTDQVEGIISHQSANKVKVSLRIDELPDWARDGKLGLDLLFDNNSYDEMQQALKQATNLTEDAAENKLIKVIASGEKPSFQHTEKFILPNGLNESQQLAVSKIVSADHLAIIHGPPGTGKTTTIVQAIKSLIKHRDQKILVVAPSNTAVDLLTEKLAIEGLNVIRIGNPARVSEKLLSATLDHQMADHQEMKTIKTLKKQASEYKNMAHKYKRSFGKAERDQRKALFDEAHKIGKEIEKTESYIMDHLFNKAQVITATLVGANHYTVRQLKYHTVVIDEAGQALEPACWIPILKAQKLILAGDHFQLPPTIKSTEAAKKGLSNTLLEKLVNLHPESVVLLNEQYRMNKNIMGYSSKVFYEDKLIAHASVAEQLLFKDDEPLNFIDTAGCSFDEKLDGTSTTNPEEAAFLIRHLHQLVTRLQMDFSLEYFPTIAIISPYKQQVQILKALMLEDDLLLKHQNKIAVNTIDSFQGQERDVVYISLTRSNSEGNIGFLSDTRRMNVAMTRARKKLVVIGDSSTLSKAKFYADFIGYAEKLNTYHSAWEYIDT</sequence>
<feature type="domain" description="Helicase ATP-binding" evidence="7">
    <location>
        <begin position="177"/>
        <end position="382"/>
    </location>
</feature>
<dbReference type="OrthoDB" id="9757917at2"/>
<evidence type="ECO:0000313" key="9">
    <source>
        <dbReference type="EMBL" id="TCO22457.1"/>
    </source>
</evidence>
<dbReference type="Gene3D" id="2.40.30.270">
    <property type="match status" value="1"/>
</dbReference>
<reference evidence="8" key="4">
    <citation type="submission" date="2024-05" db="EMBL/GenBank/DDBJ databases">
        <authorList>
            <person name="Sun Q."/>
            <person name="Zhou Y."/>
        </authorList>
    </citation>
    <scope>NUCLEOTIDE SEQUENCE</scope>
    <source>
        <strain evidence="8">CGMCC 1.15644</strain>
    </source>
</reference>
<keyword evidence="2" id="KW-0547">Nucleotide-binding</keyword>
<evidence type="ECO:0000313" key="8">
    <source>
        <dbReference type="EMBL" id="GGE64712.1"/>
    </source>
</evidence>
<reference evidence="9 10" key="3">
    <citation type="submission" date="2019-03" db="EMBL/GenBank/DDBJ databases">
        <title>Genomic Encyclopedia of Type Strains, Phase IV (KMG-IV): sequencing the most valuable type-strain genomes for metagenomic binning, comparative biology and taxonomic classification.</title>
        <authorList>
            <person name="Goeker M."/>
        </authorList>
    </citation>
    <scope>NUCLEOTIDE SEQUENCE [LARGE SCALE GENOMIC DNA]</scope>
    <source>
        <strain evidence="9 10">DSM 103236</strain>
    </source>
</reference>
<dbReference type="Pfam" id="PF13086">
    <property type="entry name" value="AAA_11"/>
    <property type="match status" value="1"/>
</dbReference>
<reference evidence="11" key="2">
    <citation type="journal article" date="2019" name="Int. J. Syst. Evol. Microbiol.">
        <title>The Global Catalogue of Microorganisms (GCM) 10K type strain sequencing project: providing services to taxonomists for standard genome sequencing and annotation.</title>
        <authorList>
            <consortium name="The Broad Institute Genomics Platform"/>
            <consortium name="The Broad Institute Genome Sequencing Center for Infectious Disease"/>
            <person name="Wu L."/>
            <person name="Ma J."/>
        </authorList>
    </citation>
    <scope>NUCLEOTIDE SEQUENCE [LARGE SCALE GENOMIC DNA]</scope>
    <source>
        <strain evidence="11">CGMCC 1.15644</strain>
    </source>
</reference>
<evidence type="ECO:0000313" key="11">
    <source>
        <dbReference type="Proteomes" id="UP000622648"/>
    </source>
</evidence>
<evidence type="ECO:0000259" key="6">
    <source>
        <dbReference type="SMART" id="SM00382"/>
    </source>
</evidence>